<feature type="compositionally biased region" description="Acidic residues" evidence="1">
    <location>
        <begin position="482"/>
        <end position="497"/>
    </location>
</feature>
<feature type="region of interest" description="Disordered" evidence="1">
    <location>
        <begin position="478"/>
        <end position="497"/>
    </location>
</feature>
<protein>
    <submittedName>
        <fullName evidence="2">Uncharacterized protein</fullName>
    </submittedName>
</protein>
<feature type="compositionally biased region" description="Acidic residues" evidence="1">
    <location>
        <begin position="425"/>
        <end position="457"/>
    </location>
</feature>
<name>A0AA38USP5_9AGAR</name>
<gene>
    <name evidence="2" type="ORF">F5890DRAFT_1164389</name>
</gene>
<evidence type="ECO:0000313" key="3">
    <source>
        <dbReference type="Proteomes" id="UP001163850"/>
    </source>
</evidence>
<sequence length="497" mass="55812">MVVPMIPFDILLSILEYLPLPEPSPLLRYDFQDNQRKARNALFCCSLASRELSQVAGRVLYRSVELKFPAKKNLYQTDAESSWTNQKGKLAFHDDEADLNEYGLLAAPHPLLSALDLKSLNATYTYVQNLHITGHLSTLPPGPTNQLPALLADAIHLFSRGYQAKLRSLRFTPESCHPQTFVQSLEVLSKLPEFFLGSTVPQPLCELHLNHHAFDDENKTRLLAQVRGLKKVTFENSTRVLLQALVGNDKEGNETSNEGWLCSLQKDLIELHFTNNCGSITPGVLNSFIPYLPHLECFTLGISYSLADKDVFIALAKLSKLKSVGVRWYLQLNSPPPSVFIEEWPLPALKVLNVWYSSRSLRAALPRGIARSNRPPHTHELVCLRAPTEPDEVFGDVSDADDSCPLCTWVTKVTAGSPALREVILIDEDEDRDDEDEDRDDEVDETSDTDEIEEEDEVQAKAEADRVMWIMRQGTNFGSIIEEAEEDQEGESDPAEQ</sequence>
<dbReference type="AlphaFoldDB" id="A0AA38USP5"/>
<organism evidence="2 3">
    <name type="scientific">Lentinula detonsa</name>
    <dbReference type="NCBI Taxonomy" id="2804962"/>
    <lineage>
        <taxon>Eukaryota</taxon>
        <taxon>Fungi</taxon>
        <taxon>Dikarya</taxon>
        <taxon>Basidiomycota</taxon>
        <taxon>Agaricomycotina</taxon>
        <taxon>Agaricomycetes</taxon>
        <taxon>Agaricomycetidae</taxon>
        <taxon>Agaricales</taxon>
        <taxon>Marasmiineae</taxon>
        <taxon>Omphalotaceae</taxon>
        <taxon>Lentinula</taxon>
    </lineage>
</organism>
<evidence type="ECO:0000313" key="2">
    <source>
        <dbReference type="EMBL" id="KAJ3985357.1"/>
    </source>
</evidence>
<dbReference type="SUPFAM" id="SSF52047">
    <property type="entry name" value="RNI-like"/>
    <property type="match status" value="1"/>
</dbReference>
<dbReference type="EMBL" id="MU801964">
    <property type="protein sequence ID" value="KAJ3985357.1"/>
    <property type="molecule type" value="Genomic_DNA"/>
</dbReference>
<reference evidence="2" key="1">
    <citation type="submission" date="2022-08" db="EMBL/GenBank/DDBJ databases">
        <authorList>
            <consortium name="DOE Joint Genome Institute"/>
            <person name="Min B."/>
            <person name="Riley R."/>
            <person name="Sierra-Patev S."/>
            <person name="Naranjo-Ortiz M."/>
            <person name="Looney B."/>
            <person name="Konkel Z."/>
            <person name="Slot J.C."/>
            <person name="Sakamoto Y."/>
            <person name="Steenwyk J.L."/>
            <person name="Rokas A."/>
            <person name="Carro J."/>
            <person name="Camarero S."/>
            <person name="Ferreira P."/>
            <person name="Molpeceres G."/>
            <person name="Ruiz-Duenas F.J."/>
            <person name="Serrano A."/>
            <person name="Henrissat B."/>
            <person name="Drula E."/>
            <person name="Hughes K.W."/>
            <person name="Mata J.L."/>
            <person name="Ishikawa N.K."/>
            <person name="Vargas-Isla R."/>
            <person name="Ushijima S."/>
            <person name="Smith C.A."/>
            <person name="Ahrendt S."/>
            <person name="Andreopoulos W."/>
            <person name="He G."/>
            <person name="Labutti K."/>
            <person name="Lipzen A."/>
            <person name="Ng V."/>
            <person name="Sandor L."/>
            <person name="Barry K."/>
            <person name="Martinez A.T."/>
            <person name="Xiao Y."/>
            <person name="Gibbons J.G."/>
            <person name="Terashima K."/>
            <person name="Hibbett D.S."/>
            <person name="Grigoriev I.V."/>
        </authorList>
    </citation>
    <scope>NUCLEOTIDE SEQUENCE</scope>
    <source>
        <strain evidence="2">TFB7829</strain>
    </source>
</reference>
<evidence type="ECO:0000256" key="1">
    <source>
        <dbReference type="SAM" id="MobiDB-lite"/>
    </source>
</evidence>
<accession>A0AA38USP5</accession>
<dbReference type="Proteomes" id="UP001163850">
    <property type="component" value="Unassembled WGS sequence"/>
</dbReference>
<feature type="region of interest" description="Disordered" evidence="1">
    <location>
        <begin position="424"/>
        <end position="466"/>
    </location>
</feature>
<proteinExistence type="predicted"/>
<comment type="caution">
    <text evidence="2">The sequence shown here is derived from an EMBL/GenBank/DDBJ whole genome shotgun (WGS) entry which is preliminary data.</text>
</comment>